<reference evidence="8 9" key="1">
    <citation type="submission" date="2017-05" db="EMBL/GenBank/DDBJ databases">
        <title>Butyricicoccus porcorum sp. nov. a butyrate-producing bacterium from the swine intestinal tract.</title>
        <authorList>
            <person name="Trachsel J."/>
            <person name="Humphrey S."/>
            <person name="Allen H.K."/>
        </authorList>
    </citation>
    <scope>NUCLEOTIDE SEQUENCE [LARGE SCALE GENOMIC DNA]</scope>
    <source>
        <strain evidence="8">BB10</strain>
    </source>
</reference>
<dbReference type="SMART" id="SM00382">
    <property type="entry name" value="AAA"/>
    <property type="match status" value="1"/>
</dbReference>
<dbReference type="EMBL" id="NHOC01000001">
    <property type="protein sequence ID" value="OUM21902.1"/>
    <property type="molecule type" value="Genomic_DNA"/>
</dbReference>
<protein>
    <recommendedName>
        <fullName evidence="7">FtsK domain-containing protein</fullName>
    </recommendedName>
</protein>
<keyword evidence="9" id="KW-1185">Reference proteome</keyword>
<dbReference type="AlphaFoldDB" id="A0A252F852"/>
<evidence type="ECO:0000256" key="4">
    <source>
        <dbReference type="ARBA" id="ARBA00023125"/>
    </source>
</evidence>
<keyword evidence="3 5" id="KW-0067">ATP-binding</keyword>
<evidence type="ECO:0000313" key="8">
    <source>
        <dbReference type="EMBL" id="OUM21902.1"/>
    </source>
</evidence>
<evidence type="ECO:0000256" key="1">
    <source>
        <dbReference type="ARBA" id="ARBA00006474"/>
    </source>
</evidence>
<dbReference type="SUPFAM" id="SSF46785">
    <property type="entry name" value="Winged helix' DNA-binding domain"/>
    <property type="match status" value="1"/>
</dbReference>
<dbReference type="GO" id="GO:0003677">
    <property type="term" value="F:DNA binding"/>
    <property type="evidence" value="ECO:0007669"/>
    <property type="project" value="UniProtKB-KW"/>
</dbReference>
<sequence length="572" mass="62364">MEQRRRLADVLPEEPGDAEDTPPWDDDTPPWHTDSEVPPAPPEEDEPNKPSDHEVQAQVHREIADAMETPVQEYSFPPLELLKAAPRTSTAGVRSELKDSSERLVDTLASFGIEMQIINIVRGPSVTRFEMQMERGIKFSRITALSDDIALALGADSVRIAPIPDKLAIGIEVPNKHVQTVALRDVISSRGFEQSPAKLAVALGKDITGSAQVIDLAKMPHLLIAGTTGSGKSVCINSILISLLYKSSPEDVRLIMIDPKMVELGNYNGIPHLLIPVVTDPKKASGALSWAVGEMERRYALFAAAGVRDLGDYNRQVRMQAEQAAAAPEDSEATPSGRRLEALPQIVIVIDELADLMMVAAKEVETSICRIAQKARAAGMHLVVATQRPSADVITGIMKSNIPSRIAFAVASQVESRIILDTTGAEKLIGKGDMLYSPIGMSKPVRIQGCFVSSEEIERVIAHVKSTSAVEYSQEVMEHIERQADADSSSGGYNAAEDEDELLPQAITIVVESGQASVSMLQRRLKLGYARAARLVDQMEQRGIVGPFEGSKPRQVLITKDDWMQIQLRQKI</sequence>
<dbReference type="Pfam" id="PF17854">
    <property type="entry name" value="FtsK_alpha"/>
    <property type="match status" value="1"/>
</dbReference>
<dbReference type="InterPro" id="IPR041027">
    <property type="entry name" value="FtsK_alpha"/>
</dbReference>
<dbReference type="InterPro" id="IPR003593">
    <property type="entry name" value="AAA+_ATPase"/>
</dbReference>
<keyword evidence="4" id="KW-0238">DNA-binding</keyword>
<evidence type="ECO:0000259" key="7">
    <source>
        <dbReference type="PROSITE" id="PS50901"/>
    </source>
</evidence>
<name>A0A252F852_9FIRM</name>
<dbReference type="InterPro" id="IPR018541">
    <property type="entry name" value="Ftsk_gamma"/>
</dbReference>
<accession>A0A252F852</accession>
<dbReference type="InterPro" id="IPR027417">
    <property type="entry name" value="P-loop_NTPase"/>
</dbReference>
<dbReference type="InterPro" id="IPR036390">
    <property type="entry name" value="WH_DNA-bd_sf"/>
</dbReference>
<dbReference type="Pfam" id="PF09397">
    <property type="entry name" value="FtsK_gamma"/>
    <property type="match status" value="1"/>
</dbReference>
<dbReference type="InterPro" id="IPR002543">
    <property type="entry name" value="FtsK_dom"/>
</dbReference>
<keyword evidence="2 5" id="KW-0547">Nucleotide-binding</keyword>
<feature type="binding site" evidence="5">
    <location>
        <begin position="226"/>
        <end position="233"/>
    </location>
    <ligand>
        <name>ATP</name>
        <dbReference type="ChEBI" id="CHEBI:30616"/>
    </ligand>
</feature>
<dbReference type="InterPro" id="IPR036388">
    <property type="entry name" value="WH-like_DNA-bd_sf"/>
</dbReference>
<comment type="similarity">
    <text evidence="1">Belongs to the FtsK/SpoIIIE/SftA family.</text>
</comment>
<dbReference type="Proteomes" id="UP000194903">
    <property type="component" value="Unassembled WGS sequence"/>
</dbReference>
<dbReference type="SUPFAM" id="SSF52540">
    <property type="entry name" value="P-loop containing nucleoside triphosphate hydrolases"/>
    <property type="match status" value="1"/>
</dbReference>
<organism evidence="8 9">
    <name type="scientific">Butyricicoccus porcorum</name>
    <dbReference type="NCBI Taxonomy" id="1945634"/>
    <lineage>
        <taxon>Bacteria</taxon>
        <taxon>Bacillati</taxon>
        <taxon>Bacillota</taxon>
        <taxon>Clostridia</taxon>
        <taxon>Eubacteriales</taxon>
        <taxon>Butyricicoccaceae</taxon>
        <taxon>Butyricicoccus</taxon>
    </lineage>
</organism>
<dbReference type="PANTHER" id="PTHR22683">
    <property type="entry name" value="SPORULATION PROTEIN RELATED"/>
    <property type="match status" value="1"/>
</dbReference>
<evidence type="ECO:0000313" key="9">
    <source>
        <dbReference type="Proteomes" id="UP000194903"/>
    </source>
</evidence>
<dbReference type="Gene3D" id="1.10.10.10">
    <property type="entry name" value="Winged helix-like DNA-binding domain superfamily/Winged helix DNA-binding domain"/>
    <property type="match status" value="1"/>
</dbReference>
<proteinExistence type="inferred from homology"/>
<gene>
    <name evidence="8" type="ORF">CBW42_01015</name>
</gene>
<dbReference type="GO" id="GO:0016020">
    <property type="term" value="C:membrane"/>
    <property type="evidence" value="ECO:0007669"/>
    <property type="project" value="UniProtKB-SubCell"/>
</dbReference>
<feature type="domain" description="FtsK" evidence="7">
    <location>
        <begin position="209"/>
        <end position="417"/>
    </location>
</feature>
<dbReference type="InterPro" id="IPR050206">
    <property type="entry name" value="FtsK/SpoIIIE/SftA"/>
</dbReference>
<dbReference type="PANTHER" id="PTHR22683:SF41">
    <property type="entry name" value="DNA TRANSLOCASE FTSK"/>
    <property type="match status" value="1"/>
</dbReference>
<feature type="region of interest" description="Disordered" evidence="6">
    <location>
        <begin position="1"/>
        <end position="55"/>
    </location>
</feature>
<feature type="compositionally biased region" description="Acidic residues" evidence="6">
    <location>
        <begin position="11"/>
        <end position="28"/>
    </location>
</feature>
<dbReference type="PROSITE" id="PS50901">
    <property type="entry name" value="FTSK"/>
    <property type="match status" value="1"/>
</dbReference>
<evidence type="ECO:0000256" key="6">
    <source>
        <dbReference type="SAM" id="MobiDB-lite"/>
    </source>
</evidence>
<dbReference type="GO" id="GO:0005524">
    <property type="term" value="F:ATP binding"/>
    <property type="evidence" value="ECO:0007669"/>
    <property type="project" value="UniProtKB-UniRule"/>
</dbReference>
<evidence type="ECO:0000256" key="5">
    <source>
        <dbReference type="PROSITE-ProRule" id="PRU00289"/>
    </source>
</evidence>
<dbReference type="Gene3D" id="3.40.50.300">
    <property type="entry name" value="P-loop containing nucleotide triphosphate hydrolases"/>
    <property type="match status" value="1"/>
</dbReference>
<dbReference type="Pfam" id="PF01580">
    <property type="entry name" value="FtsK_SpoIIIE"/>
    <property type="match status" value="1"/>
</dbReference>
<evidence type="ECO:0000256" key="3">
    <source>
        <dbReference type="ARBA" id="ARBA00022840"/>
    </source>
</evidence>
<evidence type="ECO:0000256" key="2">
    <source>
        <dbReference type="ARBA" id="ARBA00022741"/>
    </source>
</evidence>
<dbReference type="CDD" id="cd01127">
    <property type="entry name" value="TrwB_TraG_TraD_VirD4"/>
    <property type="match status" value="1"/>
</dbReference>
<dbReference type="SMART" id="SM00843">
    <property type="entry name" value="Ftsk_gamma"/>
    <property type="match status" value="1"/>
</dbReference>
<dbReference type="Gene3D" id="3.30.980.40">
    <property type="match status" value="1"/>
</dbReference>
<comment type="caution">
    <text evidence="8">The sequence shown here is derived from an EMBL/GenBank/DDBJ whole genome shotgun (WGS) entry which is preliminary data.</text>
</comment>